<proteinExistence type="predicted"/>
<dbReference type="Proteomes" id="UP001596201">
    <property type="component" value="Unassembled WGS sequence"/>
</dbReference>
<evidence type="ECO:0000313" key="5">
    <source>
        <dbReference type="Proteomes" id="UP001596201"/>
    </source>
</evidence>
<dbReference type="RefSeq" id="WP_227228216.1">
    <property type="nucleotide sequence ID" value="NZ_JAJCVJ010000001.1"/>
</dbReference>
<gene>
    <name evidence="4" type="ORF">ACFPJ5_05755</name>
</gene>
<feature type="domain" description="SHOCT" evidence="3">
    <location>
        <begin position="95"/>
        <end position="122"/>
    </location>
</feature>
<dbReference type="AlphaFoldDB" id="A0ABD5R8Z8"/>
<dbReference type="InterPro" id="IPR018649">
    <property type="entry name" value="SHOCT"/>
</dbReference>
<feature type="region of interest" description="Disordered" evidence="1">
    <location>
        <begin position="69"/>
        <end position="98"/>
    </location>
</feature>
<evidence type="ECO:0000313" key="4">
    <source>
        <dbReference type="EMBL" id="MFC5366437.1"/>
    </source>
</evidence>
<reference evidence="4 5" key="1">
    <citation type="journal article" date="2019" name="Int. J. Syst. Evol. Microbiol.">
        <title>The Global Catalogue of Microorganisms (GCM) 10K type strain sequencing project: providing services to taxonomists for standard genome sequencing and annotation.</title>
        <authorList>
            <consortium name="The Broad Institute Genomics Platform"/>
            <consortium name="The Broad Institute Genome Sequencing Center for Infectious Disease"/>
            <person name="Wu L."/>
            <person name="Ma J."/>
        </authorList>
    </citation>
    <scope>NUCLEOTIDE SEQUENCE [LARGE SCALE GENOMIC DNA]</scope>
    <source>
        <strain evidence="4 5">CGMCC 1.12237</strain>
    </source>
</reference>
<organism evidence="4 5">
    <name type="scientific">Salinirubrum litoreum</name>
    <dbReference type="NCBI Taxonomy" id="1126234"/>
    <lineage>
        <taxon>Archaea</taxon>
        <taxon>Methanobacteriati</taxon>
        <taxon>Methanobacteriota</taxon>
        <taxon>Stenosarchaea group</taxon>
        <taxon>Halobacteria</taxon>
        <taxon>Halobacteriales</taxon>
        <taxon>Haloferacaceae</taxon>
        <taxon>Salinirubrum</taxon>
    </lineage>
</organism>
<keyword evidence="5" id="KW-1185">Reference proteome</keyword>
<feature type="transmembrane region" description="Helical" evidence="2">
    <location>
        <begin position="12"/>
        <end position="32"/>
    </location>
</feature>
<feature type="region of interest" description="Disordered" evidence="1">
    <location>
        <begin position="123"/>
        <end position="166"/>
    </location>
</feature>
<keyword evidence="2" id="KW-1133">Transmembrane helix</keyword>
<feature type="compositionally biased region" description="Basic and acidic residues" evidence="1">
    <location>
        <begin position="157"/>
        <end position="166"/>
    </location>
</feature>
<evidence type="ECO:0000259" key="3">
    <source>
        <dbReference type="Pfam" id="PF09851"/>
    </source>
</evidence>
<name>A0ABD5R8Z8_9EURY</name>
<keyword evidence="2" id="KW-0812">Transmembrane</keyword>
<dbReference type="EMBL" id="JBHSKX010000001">
    <property type="protein sequence ID" value="MFC5366437.1"/>
    <property type="molecule type" value="Genomic_DNA"/>
</dbReference>
<accession>A0ABD5R8Z8</accession>
<evidence type="ECO:0000256" key="1">
    <source>
        <dbReference type="SAM" id="MobiDB-lite"/>
    </source>
</evidence>
<sequence>MRPATARLVETLPAVFAVGTLAVVALLAVLGFGGLVPVAVIVGWLLLTPLSAFLVYVLGVTDEESAVVPDAASEDVSGAGTEALSEPTETDSDDDPLATLRDRYARGEIGEVEFERRLERLLETEDIELPPGATLDPEVTEDGTVVTDATDPDVADTGEREPVRER</sequence>
<comment type="caution">
    <text evidence="4">The sequence shown here is derived from an EMBL/GenBank/DDBJ whole genome shotgun (WGS) entry which is preliminary data.</text>
</comment>
<protein>
    <submittedName>
        <fullName evidence="4">SHOCT domain-containing protein</fullName>
    </submittedName>
</protein>
<evidence type="ECO:0000256" key="2">
    <source>
        <dbReference type="SAM" id="Phobius"/>
    </source>
</evidence>
<keyword evidence="2" id="KW-0472">Membrane</keyword>
<feature type="transmembrane region" description="Helical" evidence="2">
    <location>
        <begin position="38"/>
        <end position="58"/>
    </location>
</feature>
<dbReference type="Pfam" id="PF09851">
    <property type="entry name" value="SHOCT"/>
    <property type="match status" value="1"/>
</dbReference>